<dbReference type="STRING" id="1227739.Hsw_0160"/>
<dbReference type="EMBL" id="CP007145">
    <property type="protein sequence ID" value="AHJ95755.1"/>
    <property type="molecule type" value="Genomic_DNA"/>
</dbReference>
<feature type="domain" description="DUF4468" evidence="2">
    <location>
        <begin position="50"/>
        <end position="136"/>
    </location>
</feature>
<organism evidence="3 4">
    <name type="scientific">Hymenobacter swuensis DY53</name>
    <dbReference type="NCBI Taxonomy" id="1227739"/>
    <lineage>
        <taxon>Bacteria</taxon>
        <taxon>Pseudomonadati</taxon>
        <taxon>Bacteroidota</taxon>
        <taxon>Cytophagia</taxon>
        <taxon>Cytophagales</taxon>
        <taxon>Hymenobacteraceae</taxon>
        <taxon>Hymenobacter</taxon>
    </lineage>
</organism>
<keyword evidence="4" id="KW-1185">Reference proteome</keyword>
<dbReference type="Gene3D" id="3.30.530.80">
    <property type="match status" value="1"/>
</dbReference>
<name>W8F1P5_9BACT</name>
<protein>
    <recommendedName>
        <fullName evidence="2">DUF4468 domain-containing protein</fullName>
    </recommendedName>
</protein>
<evidence type="ECO:0000313" key="3">
    <source>
        <dbReference type="EMBL" id="AHJ95755.1"/>
    </source>
</evidence>
<dbReference type="AlphaFoldDB" id="W8F1P5"/>
<dbReference type="PATRIC" id="fig|1227739.3.peg.432"/>
<dbReference type="RefSeq" id="WP_044000657.1">
    <property type="nucleotide sequence ID" value="NZ_CP007145.1"/>
</dbReference>
<dbReference type="OrthoDB" id="875635at2"/>
<gene>
    <name evidence="3" type="ORF">Hsw_0160</name>
</gene>
<evidence type="ECO:0000313" key="4">
    <source>
        <dbReference type="Proteomes" id="UP000019423"/>
    </source>
</evidence>
<feature type="signal peptide" evidence="1">
    <location>
        <begin position="1"/>
        <end position="21"/>
    </location>
</feature>
<evidence type="ECO:0000256" key="1">
    <source>
        <dbReference type="SAM" id="SignalP"/>
    </source>
</evidence>
<dbReference type="Proteomes" id="UP000019423">
    <property type="component" value="Chromosome"/>
</dbReference>
<dbReference type="HOGENOM" id="CLU_1213494_0_0_10"/>
<proteinExistence type="predicted"/>
<dbReference type="KEGG" id="hsw:Hsw_0160"/>
<evidence type="ECO:0000259" key="2">
    <source>
        <dbReference type="Pfam" id="PF14730"/>
    </source>
</evidence>
<keyword evidence="1" id="KW-0732">Signal</keyword>
<reference evidence="3 4" key="1">
    <citation type="submission" date="2014-01" db="EMBL/GenBank/DDBJ databases">
        <title>Complete genome sequence of ionizing-radiation resistance bacterium Hymenobacter swuensis DY53.</title>
        <authorList>
            <person name="Jung J.-H."/>
            <person name="Jeong S.-W."/>
            <person name="Joe M.-H."/>
            <person name="Cho y.-j."/>
            <person name="Kim M.-K."/>
            <person name="Lim S.-Y."/>
        </authorList>
    </citation>
    <scope>NUCLEOTIDE SEQUENCE [LARGE SCALE GENOMIC DNA]</scope>
    <source>
        <strain evidence="3 4">DY53</strain>
    </source>
</reference>
<dbReference type="InterPro" id="IPR027823">
    <property type="entry name" value="DUF4468"/>
</dbReference>
<accession>W8F1P5</accession>
<dbReference type="Pfam" id="PF14730">
    <property type="entry name" value="DUF4468"/>
    <property type="match status" value="1"/>
</dbReference>
<sequence>MTLYLLAGLLALGLTTPAAHAQTAPLLTSYQRPLPVVPLDSVTRQITYRGMLPAAGLPQTEVYGRAQEWLARQFEQYDQVVRFADAGRGVLIGQAIVQAVGPAQKNLEARRFNLLFRFQFRAQAGGLQYELTDLSYPSYPVTTAASDAGGGLAADGLAQWQRADDFSRISTTAAQNRRRPVEPVLRDYDEYTTKGEPKPRMLQQCQGIQEAMTTLVAALGRELSQPLP</sequence>
<feature type="chain" id="PRO_5004907966" description="DUF4468 domain-containing protein" evidence="1">
    <location>
        <begin position="22"/>
        <end position="228"/>
    </location>
</feature>